<feature type="domain" description="BZIP" evidence="7">
    <location>
        <begin position="168"/>
        <end position="218"/>
    </location>
</feature>
<accession>A0A7R8USL6</accession>
<feature type="compositionally biased region" description="Polar residues" evidence="6">
    <location>
        <begin position="398"/>
        <end position="413"/>
    </location>
</feature>
<keyword evidence="3" id="KW-0238">DNA-binding</keyword>
<keyword evidence="2" id="KW-0805">Transcription regulation</keyword>
<dbReference type="Proteomes" id="UP000594454">
    <property type="component" value="Chromosome 3"/>
</dbReference>
<proteinExistence type="predicted"/>
<feature type="compositionally biased region" description="Low complexity" evidence="6">
    <location>
        <begin position="83"/>
        <end position="94"/>
    </location>
</feature>
<name>A0A7R8USL6_HERIL</name>
<evidence type="ECO:0000256" key="1">
    <source>
        <dbReference type="ARBA" id="ARBA00004123"/>
    </source>
</evidence>
<dbReference type="CDD" id="cd14721">
    <property type="entry name" value="bZIP_Fos"/>
    <property type="match status" value="1"/>
</dbReference>
<dbReference type="SUPFAM" id="SSF57959">
    <property type="entry name" value="Leucine zipper domain"/>
    <property type="match status" value="1"/>
</dbReference>
<feature type="compositionally biased region" description="Low complexity" evidence="6">
    <location>
        <begin position="138"/>
        <end position="148"/>
    </location>
</feature>
<evidence type="ECO:0000256" key="5">
    <source>
        <dbReference type="ARBA" id="ARBA00023242"/>
    </source>
</evidence>
<keyword evidence="9" id="KW-1185">Reference proteome</keyword>
<evidence type="ECO:0000256" key="2">
    <source>
        <dbReference type="ARBA" id="ARBA00023015"/>
    </source>
</evidence>
<dbReference type="Pfam" id="PF00170">
    <property type="entry name" value="bZIP_1"/>
    <property type="match status" value="1"/>
</dbReference>
<dbReference type="InterPro" id="IPR046347">
    <property type="entry name" value="bZIP_sf"/>
</dbReference>
<dbReference type="OrthoDB" id="5866312at2759"/>
<dbReference type="InParanoid" id="A0A7R8USL6"/>
<evidence type="ECO:0000256" key="6">
    <source>
        <dbReference type="SAM" id="MobiDB-lite"/>
    </source>
</evidence>
<dbReference type="FunCoup" id="A0A7R8USL6">
    <property type="interactions" value="452"/>
</dbReference>
<evidence type="ECO:0000256" key="3">
    <source>
        <dbReference type="ARBA" id="ARBA00023125"/>
    </source>
</evidence>
<gene>
    <name evidence="8" type="ORF">HERILL_LOCUS8163</name>
</gene>
<dbReference type="PROSITE" id="PS00036">
    <property type="entry name" value="BZIP_BASIC"/>
    <property type="match status" value="1"/>
</dbReference>
<dbReference type="Gene3D" id="1.20.5.170">
    <property type="match status" value="1"/>
</dbReference>
<dbReference type="SMART" id="SM00338">
    <property type="entry name" value="BRLZ"/>
    <property type="match status" value="1"/>
</dbReference>
<dbReference type="PROSITE" id="PS50217">
    <property type="entry name" value="BZIP"/>
    <property type="match status" value="1"/>
</dbReference>
<dbReference type="GO" id="GO:0000978">
    <property type="term" value="F:RNA polymerase II cis-regulatory region sequence-specific DNA binding"/>
    <property type="evidence" value="ECO:0007669"/>
    <property type="project" value="TreeGrafter"/>
</dbReference>
<keyword evidence="5" id="KW-0539">Nucleus</keyword>
<feature type="region of interest" description="Disordered" evidence="6">
    <location>
        <begin position="126"/>
        <end position="174"/>
    </location>
</feature>
<protein>
    <recommendedName>
        <fullName evidence="7">BZIP domain-containing protein</fullName>
    </recommendedName>
</protein>
<keyword evidence="4" id="KW-0804">Transcription</keyword>
<organism evidence="8 9">
    <name type="scientific">Hermetia illucens</name>
    <name type="common">Black soldier fly</name>
    <dbReference type="NCBI Taxonomy" id="343691"/>
    <lineage>
        <taxon>Eukaryota</taxon>
        <taxon>Metazoa</taxon>
        <taxon>Ecdysozoa</taxon>
        <taxon>Arthropoda</taxon>
        <taxon>Hexapoda</taxon>
        <taxon>Insecta</taxon>
        <taxon>Pterygota</taxon>
        <taxon>Neoptera</taxon>
        <taxon>Endopterygota</taxon>
        <taxon>Diptera</taxon>
        <taxon>Brachycera</taxon>
        <taxon>Stratiomyomorpha</taxon>
        <taxon>Stratiomyidae</taxon>
        <taxon>Hermetiinae</taxon>
        <taxon>Hermetia</taxon>
    </lineage>
</organism>
<evidence type="ECO:0000313" key="9">
    <source>
        <dbReference type="Proteomes" id="UP000594454"/>
    </source>
</evidence>
<dbReference type="GO" id="GO:0000981">
    <property type="term" value="F:DNA-binding transcription factor activity, RNA polymerase II-specific"/>
    <property type="evidence" value="ECO:0007669"/>
    <property type="project" value="TreeGrafter"/>
</dbReference>
<reference evidence="8 9" key="1">
    <citation type="submission" date="2020-11" db="EMBL/GenBank/DDBJ databases">
        <authorList>
            <person name="Wallbank WR R."/>
            <person name="Pardo Diaz C."/>
            <person name="Kozak K."/>
            <person name="Martin S."/>
            <person name="Jiggins C."/>
            <person name="Moest M."/>
            <person name="Warren A I."/>
            <person name="Generalovic N T."/>
            <person name="Byers J.R.P. K."/>
            <person name="Montejo-Kovacevich G."/>
            <person name="Yen C E."/>
        </authorList>
    </citation>
    <scope>NUCLEOTIDE SEQUENCE [LARGE SCALE GENOMIC DNA]</scope>
</reference>
<comment type="subcellular location">
    <subcellularLocation>
        <location evidence="1">Nucleus</location>
    </subcellularLocation>
</comment>
<dbReference type="EMBL" id="LR899011">
    <property type="protein sequence ID" value="CAD7085313.1"/>
    <property type="molecule type" value="Genomic_DNA"/>
</dbReference>
<dbReference type="PANTHER" id="PTHR23351:SF24">
    <property type="entry name" value="ACTIVATING TRANSCRIPTION FACTOR 3-RELATED"/>
    <property type="match status" value="1"/>
</dbReference>
<evidence type="ECO:0000259" key="7">
    <source>
        <dbReference type="PROSITE" id="PS50217"/>
    </source>
</evidence>
<feature type="region of interest" description="Disordered" evidence="6">
    <location>
        <begin position="73"/>
        <end position="111"/>
    </location>
</feature>
<evidence type="ECO:0000313" key="8">
    <source>
        <dbReference type="EMBL" id="CAD7085313.1"/>
    </source>
</evidence>
<dbReference type="InterPro" id="IPR004827">
    <property type="entry name" value="bZIP"/>
</dbReference>
<evidence type="ECO:0000256" key="4">
    <source>
        <dbReference type="ARBA" id="ARBA00023163"/>
    </source>
</evidence>
<dbReference type="AlphaFoldDB" id="A0A7R8USL6"/>
<sequence>MDACEIANFLANELFMQQLVSMDGIQSGVPTLTTSTLTPTTLRNIEQTFIELTTDPPTPMPYLAGFVPPIVPSNFQDSHDNNSMGSSESLSQSSWQTPLSHEENSTTATDNSNTATILTTNISAGLPTTTKGMSMIPAGSTATGTSGTRKNLGGRRPTKSTNLSPEEEEKRKIRRERNKLAAARCRKRRVDLTNELMSKVAELEQEKQGLQKTIEELRFVKEEIQMCLEAHRSECRRNKDMLGRASPLDIKPDVLSSAFDLKLIKDEPLDPIDSLDGPPSPKRMMLTSNNPIMMAPLPNVSTIAATIASNTSILNTPTTIAPPLAMQPTAKPNRPSSLNVPPTLTPSQTFGLNRNVTDIAGVPITTPSNGTFNFDSLMDGGTGLTPVSNLPLMPTCSSQNNHPLELKTPTSEPSKLVSL</sequence>
<dbReference type="PRINTS" id="PR00042">
    <property type="entry name" value="LEUZIPPRFOS"/>
</dbReference>
<dbReference type="InterPro" id="IPR000837">
    <property type="entry name" value="AP-1"/>
</dbReference>
<dbReference type="GO" id="GO:0005634">
    <property type="term" value="C:nucleus"/>
    <property type="evidence" value="ECO:0007669"/>
    <property type="project" value="UniProtKB-SubCell"/>
</dbReference>
<dbReference type="PANTHER" id="PTHR23351">
    <property type="entry name" value="FOS TRANSCRIPTION FACTOR-RELATED"/>
    <property type="match status" value="1"/>
</dbReference>
<feature type="region of interest" description="Disordered" evidence="6">
    <location>
        <begin position="398"/>
        <end position="419"/>
    </location>
</feature>